<dbReference type="AlphaFoldDB" id="A0A097IFK2"/>
<protein>
    <submittedName>
        <fullName evidence="2">Membrane protein</fullName>
    </submittedName>
</protein>
<feature type="transmembrane region" description="Helical" evidence="1">
    <location>
        <begin position="262"/>
        <end position="286"/>
    </location>
</feature>
<dbReference type="RefSeq" id="WP_018022581.1">
    <property type="nucleotide sequence ID" value="NZ_AQUX01000009.1"/>
</dbReference>
<feature type="transmembrane region" description="Helical" evidence="1">
    <location>
        <begin position="112"/>
        <end position="131"/>
    </location>
</feature>
<feature type="transmembrane region" description="Helical" evidence="1">
    <location>
        <begin position="220"/>
        <end position="242"/>
    </location>
</feature>
<dbReference type="Proteomes" id="UP000029914">
    <property type="component" value="Chromosome"/>
</dbReference>
<feature type="transmembrane region" description="Helical" evidence="1">
    <location>
        <begin position="39"/>
        <end position="64"/>
    </location>
</feature>
<dbReference type="STRING" id="558173.CDOO_06270"/>
<evidence type="ECO:0000313" key="3">
    <source>
        <dbReference type="Proteomes" id="UP000029914"/>
    </source>
</evidence>
<dbReference type="OrthoDB" id="4424890at2"/>
<dbReference type="HOGENOM" id="CLU_043930_1_0_11"/>
<accession>A0A097IFK2</accession>
<proteinExistence type="predicted"/>
<name>A0A097IFK2_9CORY</name>
<feature type="transmembrane region" description="Helical" evidence="1">
    <location>
        <begin position="298"/>
        <end position="317"/>
    </location>
</feature>
<feature type="transmembrane region" description="Helical" evidence="1">
    <location>
        <begin position="138"/>
        <end position="160"/>
    </location>
</feature>
<reference evidence="2 3" key="1">
    <citation type="submission" date="2013-09" db="EMBL/GenBank/DDBJ databases">
        <title>Complete genome sequence of Corynebacterium doosanense CAU 212(T) (=DSM 45436(T)), isolated from activated sludge.</title>
        <authorList>
            <person name="Schaffert L."/>
            <person name="Albersmeier A."/>
            <person name="Kalinowski J."/>
            <person name="Ruckert C."/>
        </authorList>
    </citation>
    <scope>NUCLEOTIDE SEQUENCE [LARGE SCALE GENOMIC DNA]</scope>
    <source>
        <strain evidence="2 3">CAU 212</strain>
    </source>
</reference>
<keyword evidence="1" id="KW-0812">Transmembrane</keyword>
<keyword evidence="1" id="KW-1133">Transmembrane helix</keyword>
<evidence type="ECO:0000256" key="1">
    <source>
        <dbReference type="SAM" id="Phobius"/>
    </source>
</evidence>
<keyword evidence="1" id="KW-0472">Membrane</keyword>
<dbReference type="KEGG" id="cdo:CDOO_06270"/>
<dbReference type="PANTHER" id="PTHR37814">
    <property type="entry name" value="CONSERVED MEMBRANE PROTEIN"/>
    <property type="match status" value="1"/>
</dbReference>
<organism evidence="2 3">
    <name type="scientific">Corynebacterium doosanense CAU 212 = DSM 45436</name>
    <dbReference type="NCBI Taxonomy" id="558173"/>
    <lineage>
        <taxon>Bacteria</taxon>
        <taxon>Bacillati</taxon>
        <taxon>Actinomycetota</taxon>
        <taxon>Actinomycetes</taxon>
        <taxon>Mycobacteriales</taxon>
        <taxon>Corynebacteriaceae</taxon>
        <taxon>Corynebacterium</taxon>
    </lineage>
</organism>
<feature type="transmembrane region" description="Helical" evidence="1">
    <location>
        <begin position="85"/>
        <end position="106"/>
    </location>
</feature>
<dbReference type="eggNOG" id="COG3949">
    <property type="taxonomic scope" value="Bacteria"/>
</dbReference>
<sequence length="420" mass="45153">MSKTVSIALAFVGLLVGAGFATGAEVIQYFVSFGIPGLIGAVIAGIIMAAAGAVIFGLGSFFLADEHNKVFRNVSHPVMSKILDIAVTLTLFAIGFVMLAGAGSTLEQQWGIPSWIGAGVMALLVIGVGLLDVDKVSAVISWLTPLINVAVVGVFIYSMLNLPDTPISELSEIAAEAESPVSPWWLSAINYNGLALLLGVSMSLVIGGDHSNPTAAFRGGLFGGLLYTVLLVMAAVVLFLNFEAVGEADVPMLALYDNISPILSTIMVLIIFAMIFNTSIGMFYALGRRLSASNNSRYRRWFIGATLAGYAVSFVGFDSLMTYVYPALGYTGIVVIGLLCVWYIRHRSLINEEHERRVRMTELVESREHPERDFTEEHAHELKTLAKESTLPGEQVTETVTGEVEAKLLADDSIDYDGRS</sequence>
<dbReference type="EMBL" id="CP006764">
    <property type="protein sequence ID" value="AIT60904.1"/>
    <property type="molecule type" value="Genomic_DNA"/>
</dbReference>
<keyword evidence="3" id="KW-1185">Reference proteome</keyword>
<evidence type="ECO:0000313" key="2">
    <source>
        <dbReference type="EMBL" id="AIT60904.1"/>
    </source>
</evidence>
<dbReference type="PANTHER" id="PTHR37814:SF1">
    <property type="entry name" value="MEMBRANE PROTEIN"/>
    <property type="match status" value="1"/>
</dbReference>
<gene>
    <name evidence="2" type="ORF">CDOO_06270</name>
</gene>
<feature type="transmembrane region" description="Helical" evidence="1">
    <location>
        <begin position="189"/>
        <end position="208"/>
    </location>
</feature>
<dbReference type="InterPro" id="IPR038728">
    <property type="entry name" value="YkvI-like"/>
</dbReference>
<feature type="transmembrane region" description="Helical" evidence="1">
    <location>
        <begin position="323"/>
        <end position="344"/>
    </location>
</feature>